<name>A0A822YUW5_NELNU</name>
<protein>
    <submittedName>
        <fullName evidence="1">Uncharacterized protein</fullName>
    </submittedName>
</protein>
<comment type="caution">
    <text evidence="1">The sequence shown here is derived from an EMBL/GenBank/DDBJ whole genome shotgun (WGS) entry which is preliminary data.</text>
</comment>
<evidence type="ECO:0000313" key="2">
    <source>
        <dbReference type="Proteomes" id="UP000607653"/>
    </source>
</evidence>
<organism evidence="1 2">
    <name type="scientific">Nelumbo nucifera</name>
    <name type="common">Sacred lotus</name>
    <dbReference type="NCBI Taxonomy" id="4432"/>
    <lineage>
        <taxon>Eukaryota</taxon>
        <taxon>Viridiplantae</taxon>
        <taxon>Streptophyta</taxon>
        <taxon>Embryophyta</taxon>
        <taxon>Tracheophyta</taxon>
        <taxon>Spermatophyta</taxon>
        <taxon>Magnoliopsida</taxon>
        <taxon>Proteales</taxon>
        <taxon>Nelumbonaceae</taxon>
        <taxon>Nelumbo</taxon>
    </lineage>
</organism>
<gene>
    <name evidence="1" type="ORF">HUJ06_011889</name>
</gene>
<dbReference type="Proteomes" id="UP000607653">
    <property type="component" value="Unassembled WGS sequence"/>
</dbReference>
<dbReference type="EMBL" id="DUZY01000003">
    <property type="protein sequence ID" value="DAD33038.1"/>
    <property type="molecule type" value="Genomic_DNA"/>
</dbReference>
<dbReference type="AlphaFoldDB" id="A0A822YUW5"/>
<sequence>MRWMTMLDIQRWYWEFRFSNENGTLFSRSLQEAIMKNWFELKIEWGIYMHGLAFAGDR</sequence>
<evidence type="ECO:0000313" key="1">
    <source>
        <dbReference type="EMBL" id="DAD33038.1"/>
    </source>
</evidence>
<keyword evidence="2" id="KW-1185">Reference proteome</keyword>
<proteinExistence type="predicted"/>
<accession>A0A822YUW5</accession>
<reference evidence="1 2" key="1">
    <citation type="journal article" date="2020" name="Mol. Biol. Evol.">
        <title>Distinct Expression and Methylation Patterns for Genes with Different Fates following a Single Whole-Genome Duplication in Flowering Plants.</title>
        <authorList>
            <person name="Shi T."/>
            <person name="Rahmani R.S."/>
            <person name="Gugger P.F."/>
            <person name="Wang M."/>
            <person name="Li H."/>
            <person name="Zhang Y."/>
            <person name="Li Z."/>
            <person name="Wang Q."/>
            <person name="Van de Peer Y."/>
            <person name="Marchal K."/>
            <person name="Chen J."/>
        </authorList>
    </citation>
    <scope>NUCLEOTIDE SEQUENCE [LARGE SCALE GENOMIC DNA]</scope>
    <source>
        <tissue evidence="1">Leaf</tissue>
    </source>
</reference>